<dbReference type="SUPFAM" id="SSF81383">
    <property type="entry name" value="F-box domain"/>
    <property type="match status" value="1"/>
</dbReference>
<feature type="domain" description="F-box" evidence="1">
    <location>
        <begin position="11"/>
        <end position="41"/>
    </location>
</feature>
<dbReference type="InterPro" id="IPR001810">
    <property type="entry name" value="F-box_dom"/>
</dbReference>
<evidence type="ECO:0000313" key="2">
    <source>
        <dbReference type="EMBL" id="USW55156.1"/>
    </source>
</evidence>
<gene>
    <name evidence="2" type="ORF">Slin15195_G084750</name>
</gene>
<keyword evidence="3" id="KW-1185">Reference proteome</keyword>
<proteinExistence type="predicted"/>
<protein>
    <submittedName>
        <fullName evidence="2">F-box domain-containing protein</fullName>
    </submittedName>
</protein>
<dbReference type="EMBL" id="CP099424">
    <property type="protein sequence ID" value="USW55156.1"/>
    <property type="molecule type" value="Genomic_DNA"/>
</dbReference>
<evidence type="ECO:0000313" key="3">
    <source>
        <dbReference type="Proteomes" id="UP001056384"/>
    </source>
</evidence>
<dbReference type="Pfam" id="PF00646">
    <property type="entry name" value="F-box"/>
    <property type="match status" value="1"/>
</dbReference>
<dbReference type="Proteomes" id="UP001056384">
    <property type="component" value="Chromosome 7"/>
</dbReference>
<evidence type="ECO:0000259" key="1">
    <source>
        <dbReference type="Pfam" id="PF00646"/>
    </source>
</evidence>
<sequence>MAAATVFSTVELLETILANLPTKDLLLSQRVSTTFRNTIQGSIHLRRALYLSPGQPGDIDETLHSLFHERFSYTASGIPASVVLNPLLVNGVNTSVRYAVINPAALVSDLPRLSCDQMYITLPPWKVFSIRILVGIPRDFSGFPAPASMTELYIDQLERAQTFGQIRAACRAKIEQWLRQEGRMYDVVNLAENSRFLFDLW</sequence>
<dbReference type="InterPro" id="IPR036047">
    <property type="entry name" value="F-box-like_dom_sf"/>
</dbReference>
<dbReference type="AlphaFoldDB" id="A0A9Q9EKU2"/>
<reference evidence="2" key="1">
    <citation type="submission" date="2022-06" db="EMBL/GenBank/DDBJ databases">
        <title>Complete genome sequences of two strains of the flax pathogen Septoria linicola.</title>
        <authorList>
            <person name="Lapalu N."/>
            <person name="Simon A."/>
            <person name="Demenou B."/>
            <person name="Paumier D."/>
            <person name="Guillot M.-P."/>
            <person name="Gout L."/>
            <person name="Valade R."/>
        </authorList>
    </citation>
    <scope>NUCLEOTIDE SEQUENCE</scope>
    <source>
        <strain evidence="2">SE15195</strain>
    </source>
</reference>
<accession>A0A9Q9EKU2</accession>
<dbReference type="OrthoDB" id="3635859at2759"/>
<organism evidence="2 3">
    <name type="scientific">Septoria linicola</name>
    <dbReference type="NCBI Taxonomy" id="215465"/>
    <lineage>
        <taxon>Eukaryota</taxon>
        <taxon>Fungi</taxon>
        <taxon>Dikarya</taxon>
        <taxon>Ascomycota</taxon>
        <taxon>Pezizomycotina</taxon>
        <taxon>Dothideomycetes</taxon>
        <taxon>Dothideomycetidae</taxon>
        <taxon>Mycosphaerellales</taxon>
        <taxon>Mycosphaerellaceae</taxon>
        <taxon>Septoria</taxon>
    </lineage>
</organism>
<name>A0A9Q9EKU2_9PEZI</name>